<evidence type="ECO:0000256" key="3">
    <source>
        <dbReference type="ARBA" id="ARBA00023163"/>
    </source>
</evidence>
<dbReference type="Pfam" id="PF00196">
    <property type="entry name" value="GerE"/>
    <property type="match status" value="1"/>
</dbReference>
<dbReference type="InterPro" id="IPR016032">
    <property type="entry name" value="Sig_transdc_resp-reg_C-effctor"/>
</dbReference>
<keyword evidence="2" id="KW-0238">DNA-binding</keyword>
<comment type="caution">
    <text evidence="5">The sequence shown here is derived from an EMBL/GenBank/DDBJ whole genome shotgun (WGS) entry which is preliminary data.</text>
</comment>
<dbReference type="SMART" id="SM00421">
    <property type="entry name" value="HTH_LUXR"/>
    <property type="match status" value="1"/>
</dbReference>
<name>A0A2T0LTK0_9PSEU</name>
<dbReference type="EMBL" id="PVNH01000006">
    <property type="protein sequence ID" value="PRX47006.1"/>
    <property type="molecule type" value="Genomic_DNA"/>
</dbReference>
<protein>
    <submittedName>
        <fullName evidence="5">Regulatory LuxR family protein</fullName>
    </submittedName>
</protein>
<feature type="domain" description="HTH luxR-type" evidence="4">
    <location>
        <begin position="170"/>
        <end position="235"/>
    </location>
</feature>
<reference evidence="5 6" key="1">
    <citation type="submission" date="2018-03" db="EMBL/GenBank/DDBJ databases">
        <title>Genomic Encyclopedia of Type Strains, Phase III (KMG-III): the genomes of soil and plant-associated and newly described type strains.</title>
        <authorList>
            <person name="Whitman W."/>
        </authorList>
    </citation>
    <scope>NUCLEOTIDE SEQUENCE [LARGE SCALE GENOMIC DNA]</scope>
    <source>
        <strain evidence="5 6">CGMCC 4.7125</strain>
    </source>
</reference>
<dbReference type="CDD" id="cd06170">
    <property type="entry name" value="LuxR_C_like"/>
    <property type="match status" value="1"/>
</dbReference>
<dbReference type="InterPro" id="IPR036388">
    <property type="entry name" value="WH-like_DNA-bd_sf"/>
</dbReference>
<evidence type="ECO:0000256" key="2">
    <source>
        <dbReference type="ARBA" id="ARBA00023125"/>
    </source>
</evidence>
<dbReference type="Gene3D" id="1.10.10.10">
    <property type="entry name" value="Winged helix-like DNA-binding domain superfamily/Winged helix DNA-binding domain"/>
    <property type="match status" value="1"/>
</dbReference>
<dbReference type="PANTHER" id="PTHR43214">
    <property type="entry name" value="TWO-COMPONENT RESPONSE REGULATOR"/>
    <property type="match status" value="1"/>
</dbReference>
<dbReference type="RefSeq" id="WP_245900729.1">
    <property type="nucleotide sequence ID" value="NZ_PVNH01000006.1"/>
</dbReference>
<sequence>MTQSLPDLREAPPRLAVLQGHASCQPVSRHARVTAKLAAAQREVLVVSSLRGAPGDPVTAFRRIDHANLRRGVRYRMLFPDHARIAAGASQRLAQLAQDGAEIRTMPAVPVEALVVDRAFAIVPAERQGGHDGRADVADVAVFRLPSVVATITELVECLWPSAVPLTASPRPRPAGLDRRDRDLLSLLSAGCTDESAAAALGVSVRTVRRMVSSLMDRLGARSRFQAGAKAADRGWLEGAADD</sequence>
<dbReference type="PANTHER" id="PTHR43214:SF24">
    <property type="entry name" value="TRANSCRIPTIONAL REGULATORY PROTEIN NARL-RELATED"/>
    <property type="match status" value="1"/>
</dbReference>
<evidence type="ECO:0000259" key="4">
    <source>
        <dbReference type="PROSITE" id="PS50043"/>
    </source>
</evidence>
<proteinExistence type="predicted"/>
<evidence type="ECO:0000313" key="5">
    <source>
        <dbReference type="EMBL" id="PRX47006.1"/>
    </source>
</evidence>
<gene>
    <name evidence="5" type="ORF">B0I33_106103</name>
</gene>
<evidence type="ECO:0000256" key="1">
    <source>
        <dbReference type="ARBA" id="ARBA00023015"/>
    </source>
</evidence>
<accession>A0A2T0LTK0</accession>
<organism evidence="5 6">
    <name type="scientific">Prauserella shujinwangii</name>
    <dbReference type="NCBI Taxonomy" id="1453103"/>
    <lineage>
        <taxon>Bacteria</taxon>
        <taxon>Bacillati</taxon>
        <taxon>Actinomycetota</taxon>
        <taxon>Actinomycetes</taxon>
        <taxon>Pseudonocardiales</taxon>
        <taxon>Pseudonocardiaceae</taxon>
        <taxon>Prauserella</taxon>
    </lineage>
</organism>
<dbReference type="InterPro" id="IPR000792">
    <property type="entry name" value="Tscrpt_reg_LuxR_C"/>
</dbReference>
<dbReference type="InterPro" id="IPR039420">
    <property type="entry name" value="WalR-like"/>
</dbReference>
<keyword evidence="3" id="KW-0804">Transcription</keyword>
<evidence type="ECO:0000313" key="6">
    <source>
        <dbReference type="Proteomes" id="UP000238362"/>
    </source>
</evidence>
<dbReference type="SUPFAM" id="SSF46894">
    <property type="entry name" value="C-terminal effector domain of the bipartite response regulators"/>
    <property type="match status" value="1"/>
</dbReference>
<keyword evidence="6" id="KW-1185">Reference proteome</keyword>
<dbReference type="PRINTS" id="PR00038">
    <property type="entry name" value="HTHLUXR"/>
</dbReference>
<dbReference type="AlphaFoldDB" id="A0A2T0LTK0"/>
<dbReference type="PROSITE" id="PS50043">
    <property type="entry name" value="HTH_LUXR_2"/>
    <property type="match status" value="1"/>
</dbReference>
<dbReference type="GO" id="GO:0003677">
    <property type="term" value="F:DNA binding"/>
    <property type="evidence" value="ECO:0007669"/>
    <property type="project" value="UniProtKB-KW"/>
</dbReference>
<keyword evidence="1" id="KW-0805">Transcription regulation</keyword>
<dbReference type="Proteomes" id="UP000238362">
    <property type="component" value="Unassembled WGS sequence"/>
</dbReference>
<dbReference type="GO" id="GO:0006355">
    <property type="term" value="P:regulation of DNA-templated transcription"/>
    <property type="evidence" value="ECO:0007669"/>
    <property type="project" value="InterPro"/>
</dbReference>